<organism evidence="1 2">
    <name type="scientific">Streptomyces eurocidicus</name>
    <name type="common">Streptoverticillium eurocidicus</name>
    <dbReference type="NCBI Taxonomy" id="66423"/>
    <lineage>
        <taxon>Bacteria</taxon>
        <taxon>Bacillati</taxon>
        <taxon>Actinomycetota</taxon>
        <taxon>Actinomycetes</taxon>
        <taxon>Kitasatosporales</taxon>
        <taxon>Streptomycetaceae</taxon>
        <taxon>Streptomyces</taxon>
    </lineage>
</organism>
<dbReference type="AlphaFoldDB" id="A0A7W8F7B6"/>
<name>A0A7W8F7B6_STREU</name>
<accession>A0A7W8F7B6</accession>
<comment type="caution">
    <text evidence="1">The sequence shown here is derived from an EMBL/GenBank/DDBJ whole genome shotgun (WGS) entry which is preliminary data.</text>
</comment>
<protein>
    <submittedName>
        <fullName evidence="1">Uncharacterized protein</fullName>
    </submittedName>
</protein>
<sequence>MGWTTGIERPAVREIPEEKWCREDGGPRDCYAFRISGRVQYKAPGDSGSVYISLLSYPDRRVAATAFKNWSAAGKDDRAMSMPTVGDESATVARPRAPYATASTETAVRVGTVVAHLIYQDTEKNEDHPRVLLALARMQAQRLSQAEQGRVPDAAVTPG</sequence>
<evidence type="ECO:0000313" key="1">
    <source>
        <dbReference type="EMBL" id="MBB5123196.1"/>
    </source>
</evidence>
<proteinExistence type="predicted"/>
<reference evidence="1 2" key="1">
    <citation type="submission" date="2020-08" db="EMBL/GenBank/DDBJ databases">
        <title>Genomic Encyclopedia of Type Strains, Phase III (KMG-III): the genomes of soil and plant-associated and newly described type strains.</title>
        <authorList>
            <person name="Whitman W."/>
        </authorList>
    </citation>
    <scope>NUCLEOTIDE SEQUENCE [LARGE SCALE GENOMIC DNA]</scope>
    <source>
        <strain evidence="1 2">CECT 3259</strain>
    </source>
</reference>
<dbReference type="RefSeq" id="WP_170127635.1">
    <property type="nucleotide sequence ID" value="NZ_LGUI01000002.1"/>
</dbReference>
<dbReference type="EMBL" id="JACHJF010000047">
    <property type="protein sequence ID" value="MBB5123196.1"/>
    <property type="molecule type" value="Genomic_DNA"/>
</dbReference>
<gene>
    <name evidence="1" type="ORF">FHS36_006675</name>
</gene>
<dbReference type="Proteomes" id="UP000528608">
    <property type="component" value="Unassembled WGS sequence"/>
</dbReference>
<evidence type="ECO:0000313" key="2">
    <source>
        <dbReference type="Proteomes" id="UP000528608"/>
    </source>
</evidence>